<gene>
    <name evidence="4" type="primary">LOC108668816</name>
</gene>
<sequence>MDCYPIRHSGHRPLRSAQGIIPTTKSFPAPLVRVAKLERLFTSTSNPSHYKHIPTSNTTHATRIQRHPQQRSRFSVRVRWTGRTKRDAVEIFNSRGEELIVKVLCDSTLVSQQEQQVRQPPAAGQAATSSSFEPLFHFGAQIFMITNKLFYSKCLPAKKCDDPEFFSSVCAESHVHVLKVIRLSLKFASSLLVDPKFQDLKIVYLARDPRPVIRSRREPVNARWCTPKNLQCYDPRYACLGLDEDLNYARQLLEEFPDRFFFLRYEDLSTKPRKIVEQLWQDLNLTITEDFIEYLQQSTTGKKPKMQANDVTRDSANHAFAWRSNIEWELVKEVQESCKNAITNLGWRIFTSESQLRNKTVSPQL</sequence>
<name>A0A8B7ND84_HYAAZ</name>
<feature type="region of interest" description="Disordered" evidence="1">
    <location>
        <begin position="45"/>
        <end position="68"/>
    </location>
</feature>
<dbReference type="GeneID" id="108668816"/>
<dbReference type="GO" id="GO:0006044">
    <property type="term" value="P:N-acetylglucosamine metabolic process"/>
    <property type="evidence" value="ECO:0007669"/>
    <property type="project" value="TreeGrafter"/>
</dbReference>
<accession>A0A8B7ND84</accession>
<dbReference type="Gene3D" id="3.40.50.300">
    <property type="entry name" value="P-loop containing nucleotide triphosphate hydrolases"/>
    <property type="match status" value="1"/>
</dbReference>
<evidence type="ECO:0000313" key="4">
    <source>
        <dbReference type="RefSeq" id="XP_018011557.1"/>
    </source>
</evidence>
<dbReference type="InterPro" id="IPR000863">
    <property type="entry name" value="Sulfotransferase_dom"/>
</dbReference>
<dbReference type="AlphaFoldDB" id="A0A8B7ND84"/>
<dbReference type="GO" id="GO:0001517">
    <property type="term" value="F:N-acetylglucosamine 6-O-sulfotransferase activity"/>
    <property type="evidence" value="ECO:0007669"/>
    <property type="project" value="TreeGrafter"/>
</dbReference>
<dbReference type="Pfam" id="PF00685">
    <property type="entry name" value="Sulfotransfer_1"/>
    <property type="match status" value="1"/>
</dbReference>
<dbReference type="OMA" id="WRSNIEW"/>
<dbReference type="PANTHER" id="PTHR10704:SF44">
    <property type="entry name" value="LD35051P-RELATED"/>
    <property type="match status" value="1"/>
</dbReference>
<dbReference type="SUPFAM" id="SSF52540">
    <property type="entry name" value="P-loop containing nucleoside triphosphate hydrolases"/>
    <property type="match status" value="1"/>
</dbReference>
<evidence type="ECO:0000313" key="3">
    <source>
        <dbReference type="Proteomes" id="UP000694843"/>
    </source>
</evidence>
<feature type="compositionally biased region" description="Polar residues" evidence="1">
    <location>
        <begin position="45"/>
        <end position="62"/>
    </location>
</feature>
<evidence type="ECO:0000256" key="1">
    <source>
        <dbReference type="SAM" id="MobiDB-lite"/>
    </source>
</evidence>
<dbReference type="InterPro" id="IPR027417">
    <property type="entry name" value="P-loop_NTPase"/>
</dbReference>
<reference evidence="4" key="1">
    <citation type="submission" date="2025-08" db="UniProtKB">
        <authorList>
            <consortium name="RefSeq"/>
        </authorList>
    </citation>
    <scope>IDENTIFICATION</scope>
    <source>
        <tissue evidence="4">Whole organism</tissue>
    </source>
</reference>
<dbReference type="GO" id="GO:0006790">
    <property type="term" value="P:sulfur compound metabolic process"/>
    <property type="evidence" value="ECO:0007669"/>
    <property type="project" value="TreeGrafter"/>
</dbReference>
<keyword evidence="3" id="KW-1185">Reference proteome</keyword>
<feature type="domain" description="Sulfotransferase" evidence="2">
    <location>
        <begin position="196"/>
        <end position="340"/>
    </location>
</feature>
<evidence type="ECO:0000259" key="2">
    <source>
        <dbReference type="Pfam" id="PF00685"/>
    </source>
</evidence>
<organism evidence="3 4">
    <name type="scientific">Hyalella azteca</name>
    <name type="common">Amphipod</name>
    <dbReference type="NCBI Taxonomy" id="294128"/>
    <lineage>
        <taxon>Eukaryota</taxon>
        <taxon>Metazoa</taxon>
        <taxon>Ecdysozoa</taxon>
        <taxon>Arthropoda</taxon>
        <taxon>Crustacea</taxon>
        <taxon>Multicrustacea</taxon>
        <taxon>Malacostraca</taxon>
        <taxon>Eumalacostraca</taxon>
        <taxon>Peracarida</taxon>
        <taxon>Amphipoda</taxon>
        <taxon>Senticaudata</taxon>
        <taxon>Talitrida</taxon>
        <taxon>Talitroidea</taxon>
        <taxon>Hyalellidae</taxon>
        <taxon>Hyalella</taxon>
    </lineage>
</organism>
<dbReference type="OrthoDB" id="6348683at2759"/>
<dbReference type="Proteomes" id="UP000694843">
    <property type="component" value="Unplaced"/>
</dbReference>
<dbReference type="KEGG" id="hazt:108668816"/>
<dbReference type="PANTHER" id="PTHR10704">
    <property type="entry name" value="CARBOHYDRATE SULFOTRANSFERASE"/>
    <property type="match status" value="1"/>
</dbReference>
<dbReference type="RefSeq" id="XP_018011557.1">
    <property type="nucleotide sequence ID" value="XM_018156068.1"/>
</dbReference>
<protein>
    <submittedName>
        <fullName evidence="4">Carbohydrate sulfotransferase 3</fullName>
    </submittedName>
</protein>
<dbReference type="InterPro" id="IPR051135">
    <property type="entry name" value="Gal/GlcNAc/GalNAc_ST"/>
</dbReference>
<proteinExistence type="predicted"/>